<evidence type="ECO:0000313" key="1">
    <source>
        <dbReference type="EMBL" id="KAJ0985790.1"/>
    </source>
</evidence>
<gene>
    <name evidence="1" type="ORF">J5N97_004146</name>
</gene>
<evidence type="ECO:0000313" key="2">
    <source>
        <dbReference type="Proteomes" id="UP001085076"/>
    </source>
</evidence>
<reference evidence="1" key="1">
    <citation type="submission" date="2021-03" db="EMBL/GenBank/DDBJ databases">
        <authorList>
            <person name="Li Z."/>
            <person name="Yang C."/>
        </authorList>
    </citation>
    <scope>NUCLEOTIDE SEQUENCE</scope>
    <source>
        <strain evidence="1">Dzin_1.0</strain>
        <tissue evidence="1">Leaf</tissue>
    </source>
</reference>
<comment type="caution">
    <text evidence="1">The sequence shown here is derived from an EMBL/GenBank/DDBJ whole genome shotgun (WGS) entry which is preliminary data.</text>
</comment>
<dbReference type="AlphaFoldDB" id="A0A9D5D5I1"/>
<dbReference type="EMBL" id="JAGGNH010000001">
    <property type="protein sequence ID" value="KAJ0985790.1"/>
    <property type="molecule type" value="Genomic_DNA"/>
</dbReference>
<protein>
    <submittedName>
        <fullName evidence="1">Uncharacterized protein</fullName>
    </submittedName>
</protein>
<name>A0A9D5D5I1_9LILI</name>
<organism evidence="1 2">
    <name type="scientific">Dioscorea zingiberensis</name>
    <dbReference type="NCBI Taxonomy" id="325984"/>
    <lineage>
        <taxon>Eukaryota</taxon>
        <taxon>Viridiplantae</taxon>
        <taxon>Streptophyta</taxon>
        <taxon>Embryophyta</taxon>
        <taxon>Tracheophyta</taxon>
        <taxon>Spermatophyta</taxon>
        <taxon>Magnoliopsida</taxon>
        <taxon>Liliopsida</taxon>
        <taxon>Dioscoreales</taxon>
        <taxon>Dioscoreaceae</taxon>
        <taxon>Dioscorea</taxon>
    </lineage>
</organism>
<dbReference type="Proteomes" id="UP001085076">
    <property type="component" value="Miscellaneous, Linkage group lg01"/>
</dbReference>
<sequence>MTVKGCCQSYTAVVLLVGSLQMQQAMKLQNSLDTVGGASEEVVEIELQHAEPEAPDVTGVAVVDLVIEVGVDALQAHIGINKRVARIHGLGHDSAYAEISDLDMAASVDKEVQGLDVMVEDALSVEIREPDKDLPGHINEEGLQHDVPPFEEPAVHILQENLDLTGVVVKLVAAYHEGLSAVQRISISW</sequence>
<proteinExistence type="predicted"/>
<keyword evidence="2" id="KW-1185">Reference proteome</keyword>
<accession>A0A9D5D5I1</accession>
<reference evidence="1" key="2">
    <citation type="journal article" date="2022" name="Hortic Res">
        <title>The genome of Dioscorea zingiberensis sheds light on the biosynthesis, origin and evolution of the medicinally important diosgenin saponins.</title>
        <authorList>
            <person name="Li Y."/>
            <person name="Tan C."/>
            <person name="Li Z."/>
            <person name="Guo J."/>
            <person name="Li S."/>
            <person name="Chen X."/>
            <person name="Wang C."/>
            <person name="Dai X."/>
            <person name="Yang H."/>
            <person name="Song W."/>
            <person name="Hou L."/>
            <person name="Xu J."/>
            <person name="Tong Z."/>
            <person name="Xu A."/>
            <person name="Yuan X."/>
            <person name="Wang W."/>
            <person name="Yang Q."/>
            <person name="Chen L."/>
            <person name="Sun Z."/>
            <person name="Wang K."/>
            <person name="Pan B."/>
            <person name="Chen J."/>
            <person name="Bao Y."/>
            <person name="Liu F."/>
            <person name="Qi X."/>
            <person name="Gang D.R."/>
            <person name="Wen J."/>
            <person name="Li J."/>
        </authorList>
    </citation>
    <scope>NUCLEOTIDE SEQUENCE</scope>
    <source>
        <strain evidence="1">Dzin_1.0</strain>
    </source>
</reference>